<dbReference type="AlphaFoldDB" id="A0A2M8Q9A4"/>
<dbReference type="Proteomes" id="UP000230790">
    <property type="component" value="Unassembled WGS sequence"/>
</dbReference>
<gene>
    <name evidence="1" type="ORF">CUN48_14095</name>
</gene>
<dbReference type="EMBL" id="PGTN01000245">
    <property type="protein sequence ID" value="PJF46381.1"/>
    <property type="molecule type" value="Genomic_DNA"/>
</dbReference>
<name>A0A2M8Q9A4_9CHLR</name>
<comment type="caution">
    <text evidence="1">The sequence shown here is derived from an EMBL/GenBank/DDBJ whole genome shotgun (WGS) entry which is preliminary data.</text>
</comment>
<feature type="non-terminal residue" evidence="1">
    <location>
        <position position="1"/>
    </location>
</feature>
<sequence length="91" mass="10486">YDTQDERLLRWQAWFLRQAQGCQMEILPGAERRLQWGVPQGRRDALTQQPLHDDLLISAALCAVLEEHTAGQAHSSVIQAADPFERYWEVV</sequence>
<reference evidence="1 2" key="1">
    <citation type="submission" date="2017-11" db="EMBL/GenBank/DDBJ databases">
        <title>Evolution of Phototrophy in the Chloroflexi Phylum Driven by Horizontal Gene Transfer.</title>
        <authorList>
            <person name="Ward L.M."/>
            <person name="Hemp J."/>
            <person name="Shih P.M."/>
            <person name="Mcglynn S.E."/>
            <person name="Fischer W."/>
        </authorList>
    </citation>
    <scope>NUCLEOTIDE SEQUENCE [LARGE SCALE GENOMIC DNA]</scope>
    <source>
        <strain evidence="1">JP3_7</strain>
    </source>
</reference>
<evidence type="ECO:0000313" key="2">
    <source>
        <dbReference type="Proteomes" id="UP000230790"/>
    </source>
</evidence>
<protein>
    <submittedName>
        <fullName evidence="1">Uncharacterized protein</fullName>
    </submittedName>
</protein>
<evidence type="ECO:0000313" key="1">
    <source>
        <dbReference type="EMBL" id="PJF46381.1"/>
    </source>
</evidence>
<proteinExistence type="predicted"/>
<organism evidence="1 2">
    <name type="scientific">Candidatus Thermofonsia Clade 3 bacterium</name>
    <dbReference type="NCBI Taxonomy" id="2364212"/>
    <lineage>
        <taxon>Bacteria</taxon>
        <taxon>Bacillati</taxon>
        <taxon>Chloroflexota</taxon>
        <taxon>Candidatus Thermofontia</taxon>
        <taxon>Candidatus Thermofonsia Clade 3</taxon>
    </lineage>
</organism>
<accession>A0A2M8Q9A4</accession>